<sequence>MGKRNGRKTQKRHLRVVPSSQPRTTPSAPDAEMLAPLRGPLRADDALAMFMNLSGLVEAASHRGDPFYRPSPDEPTIETLVEAFCQAKFAETTAALTVLRAMVSDDVLRGRIARELAGRRHPMPDWLIGLDAVRVTSEVMVVSHELGDGENYIFTVELQSGYELTVIAYIDHNLGSAVKDAFVVDMGHAETVDRYRNGGAEAAGLTVAGVDAADARATIEDAIDVGMHILPPPESDTWPLARPLIEWLLRLLPAGGVARERRLWDESECRVLTDDFFASPEGRDLDPVERSIFEPLLWMCSNDPMRWSPAVVETIMLYLFPRKVADKPENLAKLPKVLRAFVKYCGRVRGISARGIAETLVAIDHLEPEYRDEIARPQPSAEDNALMLAELVRSQMNVAEPLPESPLADDLSIARYRADFAEMRLESAERRAGSWENLLSLNEIELPDEELDVTGVADDIVEIVRQISRRCDECADALFDVEHRTAMRRLLSRVATADPAVFRRKASVDRSAAAIGWAVARINNSIMYNGAMPVKDYLAWFGLKSTVTPRAEVMLRAIGVAHVTTPTYSGALEVGDLDLLTSASRRDMIDARDAALG</sequence>
<gene>
    <name evidence="2" type="ORF">HH308_05145</name>
</gene>
<feature type="compositionally biased region" description="Basic residues" evidence="1">
    <location>
        <begin position="1"/>
        <end position="15"/>
    </location>
</feature>
<reference evidence="2 3" key="1">
    <citation type="submission" date="2020-04" db="EMBL/GenBank/DDBJ databases">
        <title>Gordonia sp. nov. TBRC 11910.</title>
        <authorList>
            <person name="Suriyachadkun C."/>
        </authorList>
    </citation>
    <scope>NUCLEOTIDE SEQUENCE [LARGE SCALE GENOMIC DNA]</scope>
    <source>
        <strain evidence="2 3">TBRC 11910</strain>
    </source>
</reference>
<organism evidence="2 3">
    <name type="scientific">Gordonia asplenii</name>
    <dbReference type="NCBI Taxonomy" id="2725283"/>
    <lineage>
        <taxon>Bacteria</taxon>
        <taxon>Bacillati</taxon>
        <taxon>Actinomycetota</taxon>
        <taxon>Actinomycetes</taxon>
        <taxon>Mycobacteriales</taxon>
        <taxon>Gordoniaceae</taxon>
        <taxon>Gordonia</taxon>
    </lineage>
</organism>
<accession>A0A848KQI2</accession>
<keyword evidence="3" id="KW-1185">Reference proteome</keyword>
<dbReference type="Proteomes" id="UP000550729">
    <property type="component" value="Unassembled WGS sequence"/>
</dbReference>
<evidence type="ECO:0000256" key="1">
    <source>
        <dbReference type="SAM" id="MobiDB-lite"/>
    </source>
</evidence>
<dbReference type="RefSeq" id="WP_170193112.1">
    <property type="nucleotide sequence ID" value="NZ_JABBNB010000004.1"/>
</dbReference>
<feature type="region of interest" description="Disordered" evidence="1">
    <location>
        <begin position="1"/>
        <end position="32"/>
    </location>
</feature>
<comment type="caution">
    <text evidence="2">The sequence shown here is derived from an EMBL/GenBank/DDBJ whole genome shotgun (WGS) entry which is preliminary data.</text>
</comment>
<proteinExistence type="predicted"/>
<protein>
    <submittedName>
        <fullName evidence="2">Uncharacterized protein</fullName>
    </submittedName>
</protein>
<name>A0A848KQI2_9ACTN</name>
<feature type="compositionally biased region" description="Polar residues" evidence="1">
    <location>
        <begin position="18"/>
        <end position="27"/>
    </location>
</feature>
<dbReference type="EMBL" id="JABBNB010000004">
    <property type="protein sequence ID" value="NMO00600.1"/>
    <property type="molecule type" value="Genomic_DNA"/>
</dbReference>
<evidence type="ECO:0000313" key="3">
    <source>
        <dbReference type="Proteomes" id="UP000550729"/>
    </source>
</evidence>
<evidence type="ECO:0000313" key="2">
    <source>
        <dbReference type="EMBL" id="NMO00600.1"/>
    </source>
</evidence>
<dbReference type="AlphaFoldDB" id="A0A848KQI2"/>